<gene>
    <name evidence="1" type="ORF">GMARGA_LOCUS2085</name>
</gene>
<accession>A0ABM8W170</accession>
<protein>
    <submittedName>
        <fullName evidence="1">15592_t:CDS:1</fullName>
    </submittedName>
</protein>
<reference evidence="1 2" key="1">
    <citation type="submission" date="2021-06" db="EMBL/GenBank/DDBJ databases">
        <authorList>
            <person name="Kallberg Y."/>
            <person name="Tangrot J."/>
            <person name="Rosling A."/>
        </authorList>
    </citation>
    <scope>NUCLEOTIDE SEQUENCE [LARGE SCALE GENOMIC DNA]</scope>
    <source>
        <strain evidence="1 2">120-4 pot B 10/14</strain>
    </source>
</reference>
<evidence type="ECO:0000313" key="1">
    <source>
        <dbReference type="EMBL" id="CAG8498597.1"/>
    </source>
</evidence>
<name>A0ABM8W170_GIGMA</name>
<proteinExistence type="predicted"/>
<keyword evidence="2" id="KW-1185">Reference proteome</keyword>
<dbReference type="EMBL" id="CAJVQB010000617">
    <property type="protein sequence ID" value="CAG8498597.1"/>
    <property type="molecule type" value="Genomic_DNA"/>
</dbReference>
<organism evidence="1 2">
    <name type="scientific">Gigaspora margarita</name>
    <dbReference type="NCBI Taxonomy" id="4874"/>
    <lineage>
        <taxon>Eukaryota</taxon>
        <taxon>Fungi</taxon>
        <taxon>Fungi incertae sedis</taxon>
        <taxon>Mucoromycota</taxon>
        <taxon>Glomeromycotina</taxon>
        <taxon>Glomeromycetes</taxon>
        <taxon>Diversisporales</taxon>
        <taxon>Gigasporaceae</taxon>
        <taxon>Gigaspora</taxon>
    </lineage>
</organism>
<comment type="caution">
    <text evidence="1">The sequence shown here is derived from an EMBL/GenBank/DDBJ whole genome shotgun (WGS) entry which is preliminary data.</text>
</comment>
<dbReference type="Proteomes" id="UP000789901">
    <property type="component" value="Unassembled WGS sequence"/>
</dbReference>
<evidence type="ECO:0000313" key="2">
    <source>
        <dbReference type="Proteomes" id="UP000789901"/>
    </source>
</evidence>
<sequence length="74" mass="8611">MPSVLDKLKQYRQDLIDKSKLHEQIEEIKDKSSAYNQHKSAELNYEECQQVSYISSELQNFQNIPRPVNAENAG</sequence>